<sequence length="429" mass="48249">MEIIQRGKIKPSSGTPHHLRDFKLSLFDQLAPAMYTPLILFYPTANIIVDQEPLIFQHLRKSLSETLTHFYPLAGRLRSNLYIECNDEGAEFIEARINCSMSETLENPDSKLLRHLLPIDIECKEADMDFLLLVQATLFRCGGMAIGLSISHKITDASTLTTFVNAWAGMTIGSDRVVLPGFGAASLFPPLDTLSSKLLPLPVVEFVEEKCKTRRYVFDARKIAALQSKAASPAVKNPTRVEAVSALIWKCAMEASRSNSIGSPKQSFWCQNANIRKRVIPPLPENLVGNLVGYFAANTQEDEALDLQNLVFKMRKGIEEVKEKYEKGIDWEKTKEELKEYGNLIKDEGIENYNCTSWCRFPFYKADFGWGKPAWVSISGVTFKNVILLMDTKDGDGIEAWLVFREEDMVLVESNMELLAYASLNPSVT</sequence>
<dbReference type="Proteomes" id="UP001652623">
    <property type="component" value="Chromosome 3"/>
</dbReference>
<dbReference type="AlphaFoldDB" id="A0A6P6GAC0"/>
<evidence type="ECO:0000313" key="5">
    <source>
        <dbReference type="RefSeq" id="XP_024931082.1"/>
    </source>
</evidence>
<evidence type="ECO:0000256" key="3">
    <source>
        <dbReference type="ARBA" id="ARBA00023315"/>
    </source>
</evidence>
<protein>
    <submittedName>
        <fullName evidence="5">BAHD acyltransferase At5g47980</fullName>
    </submittedName>
</protein>
<dbReference type="KEGG" id="zju:107422488"/>
<keyword evidence="4" id="KW-1185">Reference proteome</keyword>
<dbReference type="Gene3D" id="3.30.559.10">
    <property type="entry name" value="Chloramphenicol acetyltransferase-like domain"/>
    <property type="match status" value="2"/>
</dbReference>
<organism evidence="4 5">
    <name type="scientific">Ziziphus jujuba</name>
    <name type="common">Chinese jujube</name>
    <name type="synonym">Ziziphus sativa</name>
    <dbReference type="NCBI Taxonomy" id="326968"/>
    <lineage>
        <taxon>Eukaryota</taxon>
        <taxon>Viridiplantae</taxon>
        <taxon>Streptophyta</taxon>
        <taxon>Embryophyta</taxon>
        <taxon>Tracheophyta</taxon>
        <taxon>Spermatophyta</taxon>
        <taxon>Magnoliopsida</taxon>
        <taxon>eudicotyledons</taxon>
        <taxon>Gunneridae</taxon>
        <taxon>Pentapetalae</taxon>
        <taxon>rosids</taxon>
        <taxon>fabids</taxon>
        <taxon>Rosales</taxon>
        <taxon>Rhamnaceae</taxon>
        <taxon>Paliureae</taxon>
        <taxon>Ziziphus</taxon>
    </lineage>
</organism>
<keyword evidence="2" id="KW-0808">Transferase</keyword>
<gene>
    <name evidence="5" type="primary">LOC107422488</name>
</gene>
<accession>A0A6P6GAC0</accession>
<dbReference type="RefSeq" id="XP_024931082.1">
    <property type="nucleotide sequence ID" value="XM_025075314.3"/>
</dbReference>
<dbReference type="InterPro" id="IPR023213">
    <property type="entry name" value="CAT-like_dom_sf"/>
</dbReference>
<evidence type="ECO:0000256" key="2">
    <source>
        <dbReference type="ARBA" id="ARBA00022679"/>
    </source>
</evidence>
<name>A0A6P6GAC0_ZIZJJ</name>
<proteinExistence type="inferred from homology"/>
<dbReference type="GeneID" id="107422488"/>
<dbReference type="Pfam" id="PF02458">
    <property type="entry name" value="Transferase"/>
    <property type="match status" value="1"/>
</dbReference>
<keyword evidence="3 5" id="KW-0012">Acyltransferase</keyword>
<reference evidence="5" key="1">
    <citation type="submission" date="2025-08" db="UniProtKB">
        <authorList>
            <consortium name="RefSeq"/>
        </authorList>
    </citation>
    <scope>IDENTIFICATION</scope>
    <source>
        <tissue evidence="5">Seedling</tissue>
    </source>
</reference>
<dbReference type="InParanoid" id="A0A6P6GAC0"/>
<dbReference type="PANTHER" id="PTHR31623:SF122">
    <property type="entry name" value="HXXXD-TYPE ACYL-TRANSFERASE FAMILY PROTEIN"/>
    <property type="match status" value="1"/>
</dbReference>
<evidence type="ECO:0000256" key="1">
    <source>
        <dbReference type="ARBA" id="ARBA00009861"/>
    </source>
</evidence>
<dbReference type="PANTHER" id="PTHR31623">
    <property type="entry name" value="F21J9.9"/>
    <property type="match status" value="1"/>
</dbReference>
<comment type="similarity">
    <text evidence="1">Belongs to the plant acyltransferase family.</text>
</comment>
<evidence type="ECO:0000313" key="4">
    <source>
        <dbReference type="Proteomes" id="UP001652623"/>
    </source>
</evidence>
<dbReference type="GO" id="GO:0016746">
    <property type="term" value="F:acyltransferase activity"/>
    <property type="evidence" value="ECO:0007669"/>
    <property type="project" value="UniProtKB-KW"/>
</dbReference>